<reference evidence="8" key="1">
    <citation type="journal article" date="2019" name="Int. J. Syst. Evol. Microbiol.">
        <title>The Global Catalogue of Microorganisms (GCM) 10K type strain sequencing project: providing services to taxonomists for standard genome sequencing and annotation.</title>
        <authorList>
            <consortium name="The Broad Institute Genomics Platform"/>
            <consortium name="The Broad Institute Genome Sequencing Center for Infectious Disease"/>
            <person name="Wu L."/>
            <person name="Ma J."/>
        </authorList>
    </citation>
    <scope>NUCLEOTIDE SEQUENCE [LARGE SCALE GENOMIC DNA]</scope>
    <source>
        <strain evidence="8">JCM 17342</strain>
    </source>
</reference>
<keyword evidence="2" id="KW-0805">Transcription regulation</keyword>
<dbReference type="Gene3D" id="1.10.1740.10">
    <property type="match status" value="1"/>
</dbReference>
<evidence type="ECO:0000313" key="8">
    <source>
        <dbReference type="Proteomes" id="UP001501747"/>
    </source>
</evidence>
<sequence length="186" mass="21054">MLLTNQEAGPLLDGCARSRSEEFWRECVDLRPALIRIAVRAGAGEAAEDLVHEAFIRAMEFPALDPQRVMPFLVAVVKRLCVDEARRSTTARQVATHARLLPLDVTDPAESISDQAEAEWLVAHCGKLSRRERYVLLWLSHGLPHDEISRRLGTTRRATECIASRARCRVRQWMARRSPVNRVFGC</sequence>
<organism evidence="7 8">
    <name type="scientific">Allokutzneria multivorans</name>
    <dbReference type="NCBI Taxonomy" id="1142134"/>
    <lineage>
        <taxon>Bacteria</taxon>
        <taxon>Bacillati</taxon>
        <taxon>Actinomycetota</taxon>
        <taxon>Actinomycetes</taxon>
        <taxon>Pseudonocardiales</taxon>
        <taxon>Pseudonocardiaceae</taxon>
        <taxon>Allokutzneria</taxon>
    </lineage>
</organism>
<dbReference type="InterPro" id="IPR013324">
    <property type="entry name" value="RNA_pol_sigma_r3/r4-like"/>
</dbReference>
<evidence type="ECO:0000256" key="3">
    <source>
        <dbReference type="ARBA" id="ARBA00023082"/>
    </source>
</evidence>
<dbReference type="InterPro" id="IPR036388">
    <property type="entry name" value="WH-like_DNA-bd_sf"/>
</dbReference>
<dbReference type="RefSeq" id="WP_344878109.1">
    <property type="nucleotide sequence ID" value="NZ_BAABAL010000017.1"/>
</dbReference>
<dbReference type="PANTHER" id="PTHR43133">
    <property type="entry name" value="RNA POLYMERASE ECF-TYPE SIGMA FACTO"/>
    <property type="match status" value="1"/>
</dbReference>
<dbReference type="InterPro" id="IPR007627">
    <property type="entry name" value="RNA_pol_sigma70_r2"/>
</dbReference>
<evidence type="ECO:0000256" key="2">
    <source>
        <dbReference type="ARBA" id="ARBA00023015"/>
    </source>
</evidence>
<keyword evidence="5" id="KW-0804">Transcription</keyword>
<dbReference type="PANTHER" id="PTHR43133:SF8">
    <property type="entry name" value="RNA POLYMERASE SIGMA FACTOR HI_1459-RELATED"/>
    <property type="match status" value="1"/>
</dbReference>
<dbReference type="Gene3D" id="1.10.10.10">
    <property type="entry name" value="Winged helix-like DNA-binding domain superfamily/Winged helix DNA-binding domain"/>
    <property type="match status" value="1"/>
</dbReference>
<protein>
    <recommendedName>
        <fullName evidence="6">RNA polymerase sigma-70 region 2 domain-containing protein</fullName>
    </recommendedName>
</protein>
<evidence type="ECO:0000259" key="6">
    <source>
        <dbReference type="Pfam" id="PF04542"/>
    </source>
</evidence>
<evidence type="ECO:0000256" key="1">
    <source>
        <dbReference type="ARBA" id="ARBA00010641"/>
    </source>
</evidence>
<dbReference type="SUPFAM" id="SSF88659">
    <property type="entry name" value="Sigma3 and sigma4 domains of RNA polymerase sigma factors"/>
    <property type="match status" value="1"/>
</dbReference>
<dbReference type="InterPro" id="IPR039425">
    <property type="entry name" value="RNA_pol_sigma-70-like"/>
</dbReference>
<evidence type="ECO:0000256" key="5">
    <source>
        <dbReference type="ARBA" id="ARBA00023163"/>
    </source>
</evidence>
<accession>A0ABP7SWX1</accession>
<proteinExistence type="inferred from homology"/>
<gene>
    <name evidence="7" type="ORF">GCM10022247_46200</name>
</gene>
<dbReference type="EMBL" id="BAABAL010000017">
    <property type="protein sequence ID" value="GAA4017621.1"/>
    <property type="molecule type" value="Genomic_DNA"/>
</dbReference>
<dbReference type="InterPro" id="IPR013325">
    <property type="entry name" value="RNA_pol_sigma_r2"/>
</dbReference>
<comment type="similarity">
    <text evidence="1">Belongs to the sigma-70 factor family. ECF subfamily.</text>
</comment>
<evidence type="ECO:0000313" key="7">
    <source>
        <dbReference type="EMBL" id="GAA4017621.1"/>
    </source>
</evidence>
<dbReference type="Proteomes" id="UP001501747">
    <property type="component" value="Unassembled WGS sequence"/>
</dbReference>
<comment type="caution">
    <text evidence="7">The sequence shown here is derived from an EMBL/GenBank/DDBJ whole genome shotgun (WGS) entry which is preliminary data.</text>
</comment>
<keyword evidence="8" id="KW-1185">Reference proteome</keyword>
<name>A0ABP7SWX1_9PSEU</name>
<feature type="domain" description="RNA polymerase sigma-70 region 2" evidence="6">
    <location>
        <begin position="30"/>
        <end position="88"/>
    </location>
</feature>
<dbReference type="SUPFAM" id="SSF88946">
    <property type="entry name" value="Sigma2 domain of RNA polymerase sigma factors"/>
    <property type="match status" value="1"/>
</dbReference>
<keyword evidence="3" id="KW-0731">Sigma factor</keyword>
<dbReference type="Pfam" id="PF04542">
    <property type="entry name" value="Sigma70_r2"/>
    <property type="match status" value="1"/>
</dbReference>
<evidence type="ECO:0000256" key="4">
    <source>
        <dbReference type="ARBA" id="ARBA00023125"/>
    </source>
</evidence>
<keyword evidence="4" id="KW-0238">DNA-binding</keyword>